<dbReference type="Pfam" id="PF14541">
    <property type="entry name" value="TAXi_C"/>
    <property type="match status" value="1"/>
</dbReference>
<dbReference type="GO" id="GO:0004190">
    <property type="term" value="F:aspartic-type endopeptidase activity"/>
    <property type="evidence" value="ECO:0007669"/>
    <property type="project" value="UniProtKB-KW"/>
</dbReference>
<comment type="caution">
    <text evidence="8">The sequence shown here is derived from an EMBL/GenBank/DDBJ whole genome shotgun (WGS) entry which is preliminary data.</text>
</comment>
<keyword evidence="2" id="KW-0645">Protease</keyword>
<dbReference type="OrthoDB" id="907879at2759"/>
<dbReference type="InterPro" id="IPR033121">
    <property type="entry name" value="PEPTIDASE_A1"/>
</dbReference>
<dbReference type="PANTHER" id="PTHR47967:SF125">
    <property type="entry name" value="PEPTIDASE A1 DOMAIN-CONTAINING PROTEIN"/>
    <property type="match status" value="1"/>
</dbReference>
<keyword evidence="3" id="KW-0064">Aspartyl protease</keyword>
<evidence type="ECO:0000313" key="9">
    <source>
        <dbReference type="Proteomes" id="UP000237000"/>
    </source>
</evidence>
<evidence type="ECO:0000259" key="7">
    <source>
        <dbReference type="PROSITE" id="PS51767"/>
    </source>
</evidence>
<dbReference type="GO" id="GO:0006508">
    <property type="term" value="P:proteolysis"/>
    <property type="evidence" value="ECO:0007669"/>
    <property type="project" value="UniProtKB-KW"/>
</dbReference>
<dbReference type="Proteomes" id="UP000237000">
    <property type="component" value="Unassembled WGS sequence"/>
</dbReference>
<evidence type="ECO:0000256" key="3">
    <source>
        <dbReference type="ARBA" id="ARBA00022750"/>
    </source>
</evidence>
<feature type="chain" id="PRO_5015162144" evidence="6">
    <location>
        <begin position="26"/>
        <end position="476"/>
    </location>
</feature>
<dbReference type="Gene3D" id="2.40.70.10">
    <property type="entry name" value="Acid Proteases"/>
    <property type="match status" value="2"/>
</dbReference>
<feature type="domain" description="Peptidase A1" evidence="7">
    <location>
        <begin position="97"/>
        <end position="468"/>
    </location>
</feature>
<dbReference type="GO" id="GO:0005576">
    <property type="term" value="C:extracellular region"/>
    <property type="evidence" value="ECO:0007669"/>
    <property type="project" value="TreeGrafter"/>
</dbReference>
<feature type="signal peptide" evidence="6">
    <location>
        <begin position="1"/>
        <end position="25"/>
    </location>
</feature>
<keyword evidence="5" id="KW-0325">Glycoprotein</keyword>
<dbReference type="PROSITE" id="PS51767">
    <property type="entry name" value="PEPTIDASE_A1"/>
    <property type="match status" value="1"/>
</dbReference>
<evidence type="ECO:0000256" key="6">
    <source>
        <dbReference type="SAM" id="SignalP"/>
    </source>
</evidence>
<accession>A0A2P5EGG8</accession>
<keyword evidence="6" id="KW-0732">Signal</keyword>
<evidence type="ECO:0000256" key="5">
    <source>
        <dbReference type="ARBA" id="ARBA00023180"/>
    </source>
</evidence>
<dbReference type="EMBL" id="JXTC01000159">
    <property type="protein sequence ID" value="PON84633.1"/>
    <property type="molecule type" value="Genomic_DNA"/>
</dbReference>
<dbReference type="SUPFAM" id="SSF50630">
    <property type="entry name" value="Acid proteases"/>
    <property type="match status" value="1"/>
</dbReference>
<dbReference type="InterPro" id="IPR034161">
    <property type="entry name" value="Pepsin-like_plant"/>
</dbReference>
<dbReference type="InterPro" id="IPR032861">
    <property type="entry name" value="TAXi_N"/>
</dbReference>
<gene>
    <name evidence="8" type="ORF">TorRG33x02_195720</name>
</gene>
<keyword evidence="9" id="KW-1185">Reference proteome</keyword>
<organism evidence="8 9">
    <name type="scientific">Trema orientale</name>
    <name type="common">Charcoal tree</name>
    <name type="synonym">Celtis orientalis</name>
    <dbReference type="NCBI Taxonomy" id="63057"/>
    <lineage>
        <taxon>Eukaryota</taxon>
        <taxon>Viridiplantae</taxon>
        <taxon>Streptophyta</taxon>
        <taxon>Embryophyta</taxon>
        <taxon>Tracheophyta</taxon>
        <taxon>Spermatophyta</taxon>
        <taxon>Magnoliopsida</taxon>
        <taxon>eudicotyledons</taxon>
        <taxon>Gunneridae</taxon>
        <taxon>Pentapetalae</taxon>
        <taxon>rosids</taxon>
        <taxon>fabids</taxon>
        <taxon>Rosales</taxon>
        <taxon>Cannabaceae</taxon>
        <taxon>Trema</taxon>
    </lineage>
</organism>
<comment type="similarity">
    <text evidence="1">Belongs to the peptidase A1 family.</text>
</comment>
<dbReference type="AlphaFoldDB" id="A0A2P5EGG8"/>
<name>A0A2P5EGG8_TREOI</name>
<dbReference type="InParanoid" id="A0A2P5EGG8"/>
<reference evidence="9" key="1">
    <citation type="submission" date="2016-06" db="EMBL/GenBank/DDBJ databases">
        <title>Parallel loss of symbiosis genes in relatives of nitrogen-fixing non-legume Parasponia.</title>
        <authorList>
            <person name="Van Velzen R."/>
            <person name="Holmer R."/>
            <person name="Bu F."/>
            <person name="Rutten L."/>
            <person name="Van Zeijl A."/>
            <person name="Liu W."/>
            <person name="Santuari L."/>
            <person name="Cao Q."/>
            <person name="Sharma T."/>
            <person name="Shen D."/>
            <person name="Roswanjaya Y."/>
            <person name="Wardhani T."/>
            <person name="Kalhor M.S."/>
            <person name="Jansen J."/>
            <person name="Van den Hoogen J."/>
            <person name="Gungor B."/>
            <person name="Hartog M."/>
            <person name="Hontelez J."/>
            <person name="Verver J."/>
            <person name="Yang W.-C."/>
            <person name="Schijlen E."/>
            <person name="Repin R."/>
            <person name="Schilthuizen M."/>
            <person name="Schranz E."/>
            <person name="Heidstra R."/>
            <person name="Miyata K."/>
            <person name="Fedorova E."/>
            <person name="Kohlen W."/>
            <person name="Bisseling T."/>
            <person name="Smit S."/>
            <person name="Geurts R."/>
        </authorList>
    </citation>
    <scope>NUCLEOTIDE SEQUENCE [LARGE SCALE GENOMIC DNA]</scope>
    <source>
        <strain evidence="9">cv. RG33-2</strain>
    </source>
</reference>
<dbReference type="InterPro" id="IPR051708">
    <property type="entry name" value="Plant_Aspart_Prot_A1"/>
</dbReference>
<dbReference type="CDD" id="cd05476">
    <property type="entry name" value="pepsin_A_like_plant"/>
    <property type="match status" value="1"/>
</dbReference>
<dbReference type="InterPro" id="IPR021109">
    <property type="entry name" value="Peptidase_aspartic_dom_sf"/>
</dbReference>
<evidence type="ECO:0000256" key="1">
    <source>
        <dbReference type="ARBA" id="ARBA00007447"/>
    </source>
</evidence>
<evidence type="ECO:0000313" key="8">
    <source>
        <dbReference type="EMBL" id="PON84633.1"/>
    </source>
</evidence>
<proteinExistence type="inferred from homology"/>
<evidence type="ECO:0000256" key="4">
    <source>
        <dbReference type="ARBA" id="ARBA00022801"/>
    </source>
</evidence>
<evidence type="ECO:0000256" key="2">
    <source>
        <dbReference type="ARBA" id="ARBA00022670"/>
    </source>
</evidence>
<dbReference type="InterPro" id="IPR032799">
    <property type="entry name" value="TAXi_C"/>
</dbReference>
<sequence>MANSAKLFLGFLVMSIFLLPKIAIGKSNGFTLKLIHRDSPESPLYQANLAQLQRTRKLILQSLARSTYQSHEHPSNSTQHFINVLRSKVDYQLGSIFMAQVGIGSFRASWPNSSSPISYFLHVDTGSSLIWTQCEECKARGNNCFYQKQPIFPDLRSSSYTKLPCNVHPLCYPRRCVKRFCSYHYEYEDGSSSEGYLASETFSFDSSTSIQKEIVQNMVFGCGFNQQNMKNYGDQGNIAGILGLGWGPRSLVKQLGSRAGGRFSYCLQRVDGNHQRNTFLRFGSDIPSRSGLQTTDLLQYGSEEAYFVNLVDISIAGSRLHIPSDHFIRRGSRGGTIFDSGTSYTIIIESAYNILEQALVNHFSKFVGLTRIRVPRFFSLCYKRSIGRGFSNLPNITFHIGDANLVAQPEVAFSVDKAQDGKEFFCLAMASHSLFQSNMDDPVTAIGAYQQINHRIIYDVTRKKLQFRPEDCTQNP</sequence>
<dbReference type="Pfam" id="PF14543">
    <property type="entry name" value="TAXi_N"/>
    <property type="match status" value="1"/>
</dbReference>
<keyword evidence="4" id="KW-0378">Hydrolase</keyword>
<protein>
    <submittedName>
        <fullName evidence="8">Aspartic peptidase</fullName>
    </submittedName>
</protein>
<dbReference type="STRING" id="63057.A0A2P5EGG8"/>
<dbReference type="PANTHER" id="PTHR47967">
    <property type="entry name" value="OS07G0603500 PROTEIN-RELATED"/>
    <property type="match status" value="1"/>
</dbReference>